<accession>A0A136Q6E1</accession>
<evidence type="ECO:0000259" key="3">
    <source>
        <dbReference type="Pfam" id="PF01156"/>
    </source>
</evidence>
<evidence type="ECO:0000313" key="4">
    <source>
        <dbReference type="EMBL" id="KXK66220.1"/>
    </source>
</evidence>
<dbReference type="OrthoDB" id="9797882at2"/>
<dbReference type="STRING" id="626937.HMPREF3293_00956"/>
<dbReference type="InterPro" id="IPR036452">
    <property type="entry name" value="Ribo_hydro-like"/>
</dbReference>
<dbReference type="EMBL" id="LSZW01000047">
    <property type="protein sequence ID" value="KXK66220.1"/>
    <property type="molecule type" value="Genomic_DNA"/>
</dbReference>
<name>A0A136Q6E1_9FIRM</name>
<dbReference type="PANTHER" id="PTHR12304:SF4">
    <property type="entry name" value="URIDINE NUCLEOSIDASE"/>
    <property type="match status" value="1"/>
</dbReference>
<dbReference type="AlphaFoldDB" id="A0A136Q6E1"/>
<dbReference type="GO" id="GO:0008477">
    <property type="term" value="F:purine nucleosidase activity"/>
    <property type="evidence" value="ECO:0007669"/>
    <property type="project" value="TreeGrafter"/>
</dbReference>
<evidence type="ECO:0000256" key="1">
    <source>
        <dbReference type="ARBA" id="ARBA00022801"/>
    </source>
</evidence>
<keyword evidence="1 4" id="KW-0378">Hydrolase</keyword>
<proteinExistence type="predicted"/>
<dbReference type="InterPro" id="IPR001910">
    <property type="entry name" value="Inosine/uridine_hydrolase_dom"/>
</dbReference>
<dbReference type="SUPFAM" id="SSF53590">
    <property type="entry name" value="Nucleoside hydrolase"/>
    <property type="match status" value="1"/>
</dbReference>
<comment type="caution">
    <text evidence="4">The sequence shown here is derived from an EMBL/GenBank/DDBJ whole genome shotgun (WGS) entry which is preliminary data.</text>
</comment>
<dbReference type="InterPro" id="IPR023186">
    <property type="entry name" value="IUNH"/>
</dbReference>
<feature type="domain" description="Inosine/uridine-preferring nucleoside hydrolase" evidence="3">
    <location>
        <begin position="29"/>
        <end position="320"/>
    </location>
</feature>
<dbReference type="PATRIC" id="fig|626937.4.peg.944"/>
<dbReference type="GO" id="GO:0006152">
    <property type="term" value="P:purine nucleoside catabolic process"/>
    <property type="evidence" value="ECO:0007669"/>
    <property type="project" value="TreeGrafter"/>
</dbReference>
<keyword evidence="2" id="KW-0326">Glycosidase</keyword>
<dbReference type="Gene3D" id="3.90.245.10">
    <property type="entry name" value="Ribonucleoside hydrolase-like"/>
    <property type="match status" value="1"/>
</dbReference>
<sequence length="331" mass="35338">MLLINGFPTRLPYFAVYWMGGGKAMKRNIIIDCDPGHDDAVALVLAARAAGLALMGVTVVAGNSGLANTVRNALNILAFAGAKDVPVYAGCGKPLERELLNQSGERIHGKDGLGDYRFDAEAERPQEKNAVDYLAETLNAAKEKVTLVCLGPLTNIAAAFRQCPECRRNVECLVIMGGAVYVPGNVTPAAEFNFYVDPEAAEIVMSSGCKIYLHPLDVTMRALFGKEEIEALRCSTSRLAQFVGSLLALYAGTYERELGFYACPVHDALCIGVLVEPTLVEYENTAIGVLTAGEMAGKCVPGAAGGNTWFGTKIDSGRFVKLVTDMVSAEE</sequence>
<keyword evidence="5" id="KW-1185">Reference proteome</keyword>
<gene>
    <name evidence="4" type="ORF">HMPREF3293_00956</name>
</gene>
<dbReference type="GO" id="GO:0045437">
    <property type="term" value="F:uridine nucleosidase activity"/>
    <property type="evidence" value="ECO:0007669"/>
    <property type="project" value="UniProtKB-ARBA"/>
</dbReference>
<dbReference type="KEGG" id="cmiu:B1H56_01755"/>
<reference evidence="4 5" key="1">
    <citation type="submission" date="2016-02" db="EMBL/GenBank/DDBJ databases">
        <authorList>
            <person name="Wen L."/>
            <person name="He K."/>
            <person name="Yang H."/>
        </authorList>
    </citation>
    <scope>NUCLEOTIDE SEQUENCE [LARGE SCALE GENOMIC DNA]</scope>
    <source>
        <strain evidence="4 5">DSM 22607</strain>
    </source>
</reference>
<organism evidence="4 5">
    <name type="scientific">Christensenella minuta</name>
    <dbReference type="NCBI Taxonomy" id="626937"/>
    <lineage>
        <taxon>Bacteria</taxon>
        <taxon>Bacillati</taxon>
        <taxon>Bacillota</taxon>
        <taxon>Clostridia</taxon>
        <taxon>Christensenellales</taxon>
        <taxon>Christensenellaceae</taxon>
        <taxon>Christensenella</taxon>
    </lineage>
</organism>
<dbReference type="PROSITE" id="PS01247">
    <property type="entry name" value="IUNH"/>
    <property type="match status" value="1"/>
</dbReference>
<evidence type="ECO:0000256" key="2">
    <source>
        <dbReference type="ARBA" id="ARBA00023295"/>
    </source>
</evidence>
<dbReference type="GO" id="GO:0005829">
    <property type="term" value="C:cytosol"/>
    <property type="evidence" value="ECO:0007669"/>
    <property type="project" value="TreeGrafter"/>
</dbReference>
<dbReference type="Pfam" id="PF01156">
    <property type="entry name" value="IU_nuc_hydro"/>
    <property type="match status" value="1"/>
</dbReference>
<dbReference type="PANTHER" id="PTHR12304">
    <property type="entry name" value="INOSINE-URIDINE PREFERRING NUCLEOSIDE HYDROLASE"/>
    <property type="match status" value="1"/>
</dbReference>
<dbReference type="Proteomes" id="UP000070366">
    <property type="component" value="Unassembled WGS sequence"/>
</dbReference>
<protein>
    <submittedName>
        <fullName evidence="4">Putative cytidine/uridine-specific hydrolase</fullName>
    </submittedName>
</protein>
<dbReference type="InterPro" id="IPR015910">
    <property type="entry name" value="I/U_nuclsd_hydro_CS"/>
</dbReference>
<evidence type="ECO:0000313" key="5">
    <source>
        <dbReference type="Proteomes" id="UP000070366"/>
    </source>
</evidence>